<dbReference type="Proteomes" id="UP000024635">
    <property type="component" value="Unassembled WGS sequence"/>
</dbReference>
<evidence type="ECO:0000313" key="1">
    <source>
        <dbReference type="EMBL" id="EYC06474.1"/>
    </source>
</evidence>
<name>A0A016TTW2_9BILA</name>
<comment type="caution">
    <text evidence="1">The sequence shown here is derived from an EMBL/GenBank/DDBJ whole genome shotgun (WGS) entry which is preliminary data.</text>
</comment>
<organism evidence="1 2">
    <name type="scientific">Ancylostoma ceylanicum</name>
    <dbReference type="NCBI Taxonomy" id="53326"/>
    <lineage>
        <taxon>Eukaryota</taxon>
        <taxon>Metazoa</taxon>
        <taxon>Ecdysozoa</taxon>
        <taxon>Nematoda</taxon>
        <taxon>Chromadorea</taxon>
        <taxon>Rhabditida</taxon>
        <taxon>Rhabditina</taxon>
        <taxon>Rhabditomorpha</taxon>
        <taxon>Strongyloidea</taxon>
        <taxon>Ancylostomatidae</taxon>
        <taxon>Ancylostomatinae</taxon>
        <taxon>Ancylostoma</taxon>
    </lineage>
</organism>
<proteinExistence type="predicted"/>
<reference evidence="2" key="1">
    <citation type="journal article" date="2015" name="Nat. Genet.">
        <title>The genome and transcriptome of the zoonotic hookworm Ancylostoma ceylanicum identify infection-specific gene families.</title>
        <authorList>
            <person name="Schwarz E.M."/>
            <person name="Hu Y."/>
            <person name="Antoshechkin I."/>
            <person name="Miller M.M."/>
            <person name="Sternberg P.W."/>
            <person name="Aroian R.V."/>
        </authorList>
    </citation>
    <scope>NUCLEOTIDE SEQUENCE</scope>
    <source>
        <strain evidence="2">HY135</strain>
    </source>
</reference>
<dbReference type="AlphaFoldDB" id="A0A016TTW2"/>
<accession>A0A016TTW2</accession>
<gene>
    <name evidence="1" type="primary">Acey_s0075.g914</name>
    <name evidence="1" type="ORF">Y032_0075g914</name>
</gene>
<dbReference type="EMBL" id="JARK01001411">
    <property type="protein sequence ID" value="EYC06474.1"/>
    <property type="molecule type" value="Genomic_DNA"/>
</dbReference>
<protein>
    <submittedName>
        <fullName evidence="1">Uncharacterized protein</fullName>
    </submittedName>
</protein>
<sequence length="90" mass="10013">MAPLPGLGFTKRYPSQPVTVSVTGYRIDYVVIGNAGSENWFASLVSFGYMLIHGRSSKRNQVSKPSFTSCVSQHYVTYGITNHANHRRFA</sequence>
<keyword evidence="2" id="KW-1185">Reference proteome</keyword>
<evidence type="ECO:0000313" key="2">
    <source>
        <dbReference type="Proteomes" id="UP000024635"/>
    </source>
</evidence>